<feature type="compositionally biased region" description="Low complexity" evidence="1">
    <location>
        <begin position="221"/>
        <end position="230"/>
    </location>
</feature>
<dbReference type="Proteomes" id="UP000197596">
    <property type="component" value="Unassembled WGS sequence"/>
</dbReference>
<accession>A0A246WMP2</accession>
<feature type="region of interest" description="Disordered" evidence="1">
    <location>
        <begin position="115"/>
        <end position="136"/>
    </location>
</feature>
<evidence type="ECO:0000256" key="1">
    <source>
        <dbReference type="SAM" id="MobiDB-lite"/>
    </source>
</evidence>
<feature type="compositionally biased region" description="Acidic residues" evidence="1">
    <location>
        <begin position="240"/>
        <end position="252"/>
    </location>
</feature>
<proteinExistence type="predicted"/>
<dbReference type="EMBL" id="NJGU01000010">
    <property type="protein sequence ID" value="OWY27574.1"/>
    <property type="molecule type" value="Genomic_DNA"/>
</dbReference>
<gene>
    <name evidence="2" type="ORF">CEJ42_18605</name>
</gene>
<dbReference type="InterPro" id="IPR018648">
    <property type="entry name" value="DUF2076"/>
</dbReference>
<reference evidence="2 3" key="1">
    <citation type="submission" date="2017-06" db="EMBL/GenBank/DDBJ databases">
        <title>Herbaspirillum phytohormonus sp. nov., isolated from the root nodule of Robinia pseudoacacia in lead-zinc mine.</title>
        <authorList>
            <person name="Fan M."/>
            <person name="Lin Y."/>
        </authorList>
    </citation>
    <scope>NUCLEOTIDE SEQUENCE [LARGE SCALE GENOMIC DNA]</scope>
    <source>
        <strain evidence="2 3">HZ10</strain>
    </source>
</reference>
<evidence type="ECO:0000313" key="2">
    <source>
        <dbReference type="EMBL" id="OWY27574.1"/>
    </source>
</evidence>
<protein>
    <recommendedName>
        <fullName evidence="4">ABC transporter substrate-binding protein</fullName>
    </recommendedName>
</protein>
<evidence type="ECO:0000313" key="3">
    <source>
        <dbReference type="Proteomes" id="UP000197596"/>
    </source>
</evidence>
<dbReference type="RefSeq" id="WP_088752089.1">
    <property type="nucleotide sequence ID" value="NZ_NJGU01000010.1"/>
</dbReference>
<comment type="caution">
    <text evidence="2">The sequence shown here is derived from an EMBL/GenBank/DDBJ whole genome shotgun (WGS) entry which is preliminary data.</text>
</comment>
<feature type="region of interest" description="Disordered" evidence="1">
    <location>
        <begin position="78"/>
        <end position="98"/>
    </location>
</feature>
<organism evidence="2 3">
    <name type="scientific">Herbaspirillum robiniae</name>
    <dbReference type="NCBI Taxonomy" id="2014887"/>
    <lineage>
        <taxon>Bacteria</taxon>
        <taxon>Pseudomonadati</taxon>
        <taxon>Pseudomonadota</taxon>
        <taxon>Betaproteobacteria</taxon>
        <taxon>Burkholderiales</taxon>
        <taxon>Oxalobacteraceae</taxon>
        <taxon>Herbaspirillum</taxon>
    </lineage>
</organism>
<sequence>MSPQETQTLQDFLNQLTQVRGIAKDAQAETMIAAAVAQQPDAAYLLVQRALLVEQALTASKAQVAALQTQLQASQQGGAQAPGFLDGNAWGHAPAARPAPAPAFAPAYAAAPAQPAPQSVQQLSPQPAPQYQAAPAPSPGFFGGGMGSMLGTVAATAAGVAGGAFLFQGIEHLMNGNGSSGMAHQNGLSAPVENVENTTVNNYYGSDADKQADKRADQSADDGAGQAASGNELSDLANFDLDDSGGYDDSIV</sequence>
<feature type="compositionally biased region" description="Low complexity" evidence="1">
    <location>
        <begin position="115"/>
        <end position="135"/>
    </location>
</feature>
<dbReference type="Pfam" id="PF09849">
    <property type="entry name" value="DUF2076"/>
    <property type="match status" value="1"/>
</dbReference>
<evidence type="ECO:0008006" key="4">
    <source>
        <dbReference type="Google" id="ProtNLM"/>
    </source>
</evidence>
<feature type="compositionally biased region" description="Basic and acidic residues" evidence="1">
    <location>
        <begin position="207"/>
        <end position="218"/>
    </location>
</feature>
<feature type="region of interest" description="Disordered" evidence="1">
    <location>
        <begin position="200"/>
        <end position="252"/>
    </location>
</feature>
<name>A0A246WMP2_9BURK</name>
<dbReference type="AlphaFoldDB" id="A0A246WMP2"/>